<keyword evidence="1" id="KW-0805">Transcription regulation</keyword>
<feature type="domain" description="HTH merR-type" evidence="5">
    <location>
        <begin position="1"/>
        <end position="70"/>
    </location>
</feature>
<dbReference type="PANTHER" id="PTHR30204">
    <property type="entry name" value="REDOX-CYCLING DRUG-SENSING TRANSCRIPTIONAL ACTIVATOR SOXR"/>
    <property type="match status" value="1"/>
</dbReference>
<dbReference type="Pfam" id="PF07739">
    <property type="entry name" value="TipAS"/>
    <property type="match status" value="1"/>
</dbReference>
<dbReference type="InterPro" id="IPR009061">
    <property type="entry name" value="DNA-bd_dom_put_sf"/>
</dbReference>
<evidence type="ECO:0000256" key="4">
    <source>
        <dbReference type="ARBA" id="ARBA00023163"/>
    </source>
</evidence>
<protein>
    <submittedName>
        <fullName evidence="6">MerR family transcriptional regulator</fullName>
    </submittedName>
</protein>
<dbReference type="Proteomes" id="UP000823893">
    <property type="component" value="Unassembled WGS sequence"/>
</dbReference>
<evidence type="ECO:0000256" key="3">
    <source>
        <dbReference type="ARBA" id="ARBA00023159"/>
    </source>
</evidence>
<organism evidence="6 7">
    <name type="scientific">Candidatus Blautia merdigallinarum</name>
    <dbReference type="NCBI Taxonomy" id="2838495"/>
    <lineage>
        <taxon>Bacteria</taxon>
        <taxon>Bacillati</taxon>
        <taxon>Bacillota</taxon>
        <taxon>Clostridia</taxon>
        <taxon>Lachnospirales</taxon>
        <taxon>Lachnospiraceae</taxon>
        <taxon>Blautia</taxon>
    </lineage>
</organism>
<gene>
    <name evidence="6" type="ORF">H9935_11605</name>
</gene>
<dbReference type="PRINTS" id="PR00040">
    <property type="entry name" value="HTHMERR"/>
</dbReference>
<proteinExistence type="predicted"/>
<evidence type="ECO:0000313" key="7">
    <source>
        <dbReference type="Proteomes" id="UP000823893"/>
    </source>
</evidence>
<dbReference type="Pfam" id="PF13411">
    <property type="entry name" value="MerR_1"/>
    <property type="match status" value="1"/>
</dbReference>
<dbReference type="EMBL" id="DWWV01000152">
    <property type="protein sequence ID" value="HJC11430.1"/>
    <property type="molecule type" value="Genomic_DNA"/>
</dbReference>
<keyword evidence="4" id="KW-0804">Transcription</keyword>
<accession>A0A9D2SLQ2</accession>
<dbReference type="SUPFAM" id="SSF89082">
    <property type="entry name" value="Antibiotic binding domain of TipA-like multidrug resistance regulators"/>
    <property type="match status" value="1"/>
</dbReference>
<reference evidence="6" key="2">
    <citation type="submission" date="2021-04" db="EMBL/GenBank/DDBJ databases">
        <authorList>
            <person name="Gilroy R."/>
        </authorList>
    </citation>
    <scope>NUCLEOTIDE SEQUENCE</scope>
    <source>
        <strain evidence="6">ChiSxjej6B18-287</strain>
    </source>
</reference>
<evidence type="ECO:0000256" key="1">
    <source>
        <dbReference type="ARBA" id="ARBA00023015"/>
    </source>
</evidence>
<keyword evidence="2" id="KW-0238">DNA-binding</keyword>
<comment type="caution">
    <text evidence="6">The sequence shown here is derived from an EMBL/GenBank/DDBJ whole genome shotgun (WGS) entry which is preliminary data.</text>
</comment>
<sequence length="241" mass="27756">MRTVNEVSKLTGVSVRTLHHYDAIGLLKPTKVTEAGYRLYDDTALSRLQNILLFRELQFPLKEIEAILDNSNFDPQEALAQQIKLLELQQKHIGELISFAREIQKKGVRKMDFQVFDKNEIEQYKAEAKAKWGSTKEYQECEQKQKSGQDFNKTASKLMNLFFEIGTLKQLPPDDKTVQEKIGVLQSFITSNYYTCNTEIFHGLGQMYVNDERFKHNIDKAGGKGTAEFVKQAIEIYCSKE</sequence>
<dbReference type="GO" id="GO:0003700">
    <property type="term" value="F:DNA-binding transcription factor activity"/>
    <property type="evidence" value="ECO:0007669"/>
    <property type="project" value="InterPro"/>
</dbReference>
<evidence type="ECO:0000313" key="6">
    <source>
        <dbReference type="EMBL" id="HJC11430.1"/>
    </source>
</evidence>
<dbReference type="SMART" id="SM00422">
    <property type="entry name" value="HTH_MERR"/>
    <property type="match status" value="1"/>
</dbReference>
<evidence type="ECO:0000259" key="5">
    <source>
        <dbReference type="PROSITE" id="PS50937"/>
    </source>
</evidence>
<dbReference type="InterPro" id="IPR012925">
    <property type="entry name" value="TipAS_dom"/>
</dbReference>
<reference evidence="6" key="1">
    <citation type="journal article" date="2021" name="PeerJ">
        <title>Extensive microbial diversity within the chicken gut microbiome revealed by metagenomics and culture.</title>
        <authorList>
            <person name="Gilroy R."/>
            <person name="Ravi A."/>
            <person name="Getino M."/>
            <person name="Pursley I."/>
            <person name="Horton D.L."/>
            <person name="Alikhan N.F."/>
            <person name="Baker D."/>
            <person name="Gharbi K."/>
            <person name="Hall N."/>
            <person name="Watson M."/>
            <person name="Adriaenssens E.M."/>
            <person name="Foster-Nyarko E."/>
            <person name="Jarju S."/>
            <person name="Secka A."/>
            <person name="Antonio M."/>
            <person name="Oren A."/>
            <person name="Chaudhuri R.R."/>
            <person name="La Ragione R."/>
            <person name="Hildebrand F."/>
            <person name="Pallen M.J."/>
        </authorList>
    </citation>
    <scope>NUCLEOTIDE SEQUENCE</scope>
    <source>
        <strain evidence="6">ChiSxjej6B18-287</strain>
    </source>
</reference>
<name>A0A9D2SLQ2_9FIRM</name>
<keyword evidence="3" id="KW-0010">Activator</keyword>
<dbReference type="Gene3D" id="1.10.1660.10">
    <property type="match status" value="1"/>
</dbReference>
<dbReference type="Gene3D" id="1.10.490.50">
    <property type="entry name" value="Antibiotic binding domain of TipA-like multidrug resistance regulators"/>
    <property type="match status" value="1"/>
</dbReference>
<dbReference type="InterPro" id="IPR000551">
    <property type="entry name" value="MerR-type_HTH_dom"/>
</dbReference>
<dbReference type="PANTHER" id="PTHR30204:SF90">
    <property type="entry name" value="HTH-TYPE TRANSCRIPTIONAL ACTIVATOR MTA"/>
    <property type="match status" value="1"/>
</dbReference>
<dbReference type="GO" id="GO:0003677">
    <property type="term" value="F:DNA binding"/>
    <property type="evidence" value="ECO:0007669"/>
    <property type="project" value="UniProtKB-KW"/>
</dbReference>
<dbReference type="PROSITE" id="PS50937">
    <property type="entry name" value="HTH_MERR_2"/>
    <property type="match status" value="1"/>
</dbReference>
<evidence type="ECO:0000256" key="2">
    <source>
        <dbReference type="ARBA" id="ARBA00023125"/>
    </source>
</evidence>
<dbReference type="SUPFAM" id="SSF46955">
    <property type="entry name" value="Putative DNA-binding domain"/>
    <property type="match status" value="1"/>
</dbReference>
<dbReference type="CDD" id="cd01106">
    <property type="entry name" value="HTH_TipAL-Mta"/>
    <property type="match status" value="1"/>
</dbReference>
<dbReference type="InterPro" id="IPR036244">
    <property type="entry name" value="TipA-like_antibiotic-bd"/>
</dbReference>
<dbReference type="AlphaFoldDB" id="A0A9D2SLQ2"/>
<dbReference type="InterPro" id="IPR047057">
    <property type="entry name" value="MerR_fam"/>
</dbReference>